<accession>D5QJ07</accession>
<evidence type="ECO:0000313" key="2">
    <source>
        <dbReference type="EMBL" id="EFG82954.1"/>
    </source>
</evidence>
<dbReference type="Proteomes" id="UP000006468">
    <property type="component" value="Chromosome"/>
</dbReference>
<proteinExistence type="predicted"/>
<dbReference type="EMBL" id="ADTV01000066">
    <property type="protein sequence ID" value="EFG82954.1"/>
    <property type="molecule type" value="Genomic_DNA"/>
</dbReference>
<evidence type="ECO:0000256" key="1">
    <source>
        <dbReference type="SAM" id="MobiDB-lite"/>
    </source>
</evidence>
<feature type="region of interest" description="Disordered" evidence="1">
    <location>
        <begin position="1"/>
        <end position="23"/>
    </location>
</feature>
<dbReference type="AlphaFoldDB" id="D5QJ07"/>
<name>D5QJ07_NOVHA</name>
<feature type="compositionally biased region" description="Basic and acidic residues" evidence="1">
    <location>
        <begin position="1"/>
        <end position="19"/>
    </location>
</feature>
<evidence type="ECO:0000313" key="3">
    <source>
        <dbReference type="Proteomes" id="UP000006468"/>
    </source>
</evidence>
<organism evidence="2 3">
    <name type="scientific">Novacetimonas hansenii ATCC 23769</name>
    <dbReference type="NCBI Taxonomy" id="714995"/>
    <lineage>
        <taxon>Bacteria</taxon>
        <taxon>Pseudomonadati</taxon>
        <taxon>Pseudomonadota</taxon>
        <taxon>Alphaproteobacteria</taxon>
        <taxon>Acetobacterales</taxon>
        <taxon>Acetobacteraceae</taxon>
        <taxon>Novacetimonas</taxon>
    </lineage>
</organism>
<gene>
    <name evidence="2" type="ORF">GXY_15702</name>
</gene>
<dbReference type="HOGENOM" id="CLU_2752529_0_0_5"/>
<sequence length="70" mass="7731">MQGHDTEMSHEKSRREHDVPAAFSCRVPLPQDVATWERSGTTGPILSGGRIYGEARDQNLLVNSMSGQSF</sequence>
<reference evidence="2 3" key="1">
    <citation type="journal article" date="2010" name="J. Bacteriol.">
        <title>Genome sequence of a cellulose-producing bacterium, Gluconacetobacter hansenii ATCC 23769.</title>
        <authorList>
            <person name="Iyer P.R."/>
            <person name="Geib S.M."/>
            <person name="Catchmark J."/>
            <person name="Kao T.H."/>
            <person name="Tien M."/>
        </authorList>
    </citation>
    <scope>NUCLEOTIDE SEQUENCE [LARGE SCALE GENOMIC DNA]</scope>
    <source>
        <strain evidence="2 3">ATCC 23769</strain>
    </source>
</reference>
<protein>
    <submittedName>
        <fullName evidence="2">Uncharacterized protein</fullName>
    </submittedName>
</protein>
<comment type="caution">
    <text evidence="2">The sequence shown here is derived from an EMBL/GenBank/DDBJ whole genome shotgun (WGS) entry which is preliminary data.</text>
</comment>